<proteinExistence type="predicted"/>
<reference evidence="1" key="1">
    <citation type="submission" date="2019-05" db="EMBL/GenBank/DDBJ databases">
        <title>Revised genome assembly of Burkholderiaceae (previously Ralstonia) sp. PBA.</title>
        <authorList>
            <person name="Gan H.M."/>
        </authorList>
    </citation>
    <scope>NUCLEOTIDE SEQUENCE</scope>
    <source>
        <strain evidence="1">PBA</strain>
    </source>
</reference>
<dbReference type="Proteomes" id="UP000004277">
    <property type="component" value="Unassembled WGS sequence"/>
</dbReference>
<sequence length="250" mass="27465">MKEIRQVRRRRNAVDDAEHHAGSAVQVEGVMPTQQARSGATMLALLRAGRQALEQGGLDNMTISEIARSAGTSVGAFYGRFENKEAFFTAVQAMVISEIEVDFDAMFEALEHDDVDVVQMLHAISVFWVGLFRTNRGLYQAAFKHASAQPGVWTPFKRLGYKASGMIVEHVLPRLQQMGLGTEEVQIRMAMQFANGLLINSVINDPGPVKLDDPDMEVHVTRFLCTFLGVPVEPSAVAAATPPARRGRKA</sequence>
<gene>
    <name evidence="1" type="ORF">MW7_017205</name>
</gene>
<protein>
    <submittedName>
        <fullName evidence="1">TetR/AcrR family transcriptional regulator</fullName>
    </submittedName>
</protein>
<accession>A0ACD3SKV4</accession>
<keyword evidence="2" id="KW-1185">Reference proteome</keyword>
<evidence type="ECO:0000313" key="1">
    <source>
        <dbReference type="EMBL" id="TMS56805.1"/>
    </source>
</evidence>
<organism evidence="1 2">
    <name type="scientific">Imbroritus primus</name>
    <dbReference type="NCBI Taxonomy" id="3058603"/>
    <lineage>
        <taxon>Bacteria</taxon>
        <taxon>Pseudomonadati</taxon>
        <taxon>Pseudomonadota</taxon>
        <taxon>Betaproteobacteria</taxon>
        <taxon>Burkholderiales</taxon>
        <taxon>Burkholderiaceae</taxon>
        <taxon>Imbroritus</taxon>
    </lineage>
</organism>
<dbReference type="EMBL" id="AKCV02000026">
    <property type="protein sequence ID" value="TMS56805.1"/>
    <property type="molecule type" value="Genomic_DNA"/>
</dbReference>
<comment type="caution">
    <text evidence="1">The sequence shown here is derived from an EMBL/GenBank/DDBJ whole genome shotgun (WGS) entry which is preliminary data.</text>
</comment>
<name>A0ACD3SKV4_9BURK</name>
<evidence type="ECO:0000313" key="2">
    <source>
        <dbReference type="Proteomes" id="UP000004277"/>
    </source>
</evidence>